<dbReference type="GeneID" id="43666507"/>
<organism evidence="2 3">
    <name type="scientific">Aspergillus pseudonomiae</name>
    <dbReference type="NCBI Taxonomy" id="1506151"/>
    <lineage>
        <taxon>Eukaryota</taxon>
        <taxon>Fungi</taxon>
        <taxon>Dikarya</taxon>
        <taxon>Ascomycota</taxon>
        <taxon>Pezizomycotina</taxon>
        <taxon>Eurotiomycetes</taxon>
        <taxon>Eurotiomycetidae</taxon>
        <taxon>Eurotiales</taxon>
        <taxon>Aspergillaceae</taxon>
        <taxon>Aspergillus</taxon>
        <taxon>Aspergillus subgen. Circumdati</taxon>
    </lineage>
</organism>
<keyword evidence="3" id="KW-1185">Reference proteome</keyword>
<dbReference type="RefSeq" id="XP_031942093.1">
    <property type="nucleotide sequence ID" value="XM_032081816.1"/>
</dbReference>
<dbReference type="Proteomes" id="UP000325579">
    <property type="component" value="Unassembled WGS sequence"/>
</dbReference>
<evidence type="ECO:0000313" key="3">
    <source>
        <dbReference type="Proteomes" id="UP000325579"/>
    </source>
</evidence>
<evidence type="ECO:0000256" key="1">
    <source>
        <dbReference type="SAM" id="MobiDB-lite"/>
    </source>
</evidence>
<name>A0A5N7DET9_9EURO</name>
<proteinExistence type="predicted"/>
<dbReference type="AlphaFoldDB" id="A0A5N7DET9"/>
<feature type="region of interest" description="Disordered" evidence="1">
    <location>
        <begin position="1"/>
        <end position="33"/>
    </location>
</feature>
<accession>A0A5N7DET9</accession>
<protein>
    <submittedName>
        <fullName evidence="2">Uncharacterized protein</fullName>
    </submittedName>
</protein>
<dbReference type="EMBL" id="ML736765">
    <property type="protein sequence ID" value="KAE8404774.1"/>
    <property type="molecule type" value="Genomic_DNA"/>
</dbReference>
<reference evidence="2 3" key="1">
    <citation type="submission" date="2019-04" db="EMBL/GenBank/DDBJ databases">
        <authorList>
            <consortium name="DOE Joint Genome Institute"/>
            <person name="Mondo S."/>
            <person name="Kjaerbolling I."/>
            <person name="Vesth T."/>
            <person name="Frisvad J.C."/>
            <person name="Nybo J.L."/>
            <person name="Theobald S."/>
            <person name="Kildgaard S."/>
            <person name="Isbrandt T."/>
            <person name="Kuo A."/>
            <person name="Sato A."/>
            <person name="Lyhne E.K."/>
            <person name="Kogle M.E."/>
            <person name="Wiebenga A."/>
            <person name="Kun R.S."/>
            <person name="Lubbers R.J."/>
            <person name="Makela M.R."/>
            <person name="Barry K."/>
            <person name="Chovatia M."/>
            <person name="Clum A."/>
            <person name="Daum C."/>
            <person name="Haridas S."/>
            <person name="He G."/>
            <person name="LaButti K."/>
            <person name="Lipzen A."/>
            <person name="Riley R."/>
            <person name="Salamov A."/>
            <person name="Simmons B.A."/>
            <person name="Magnuson J.K."/>
            <person name="Henrissat B."/>
            <person name="Mortensen U.H."/>
            <person name="Larsen T.O."/>
            <person name="Devries R.P."/>
            <person name="Grigoriev I.V."/>
            <person name="Machida M."/>
            <person name="Baker S.E."/>
            <person name="Andersen M.R."/>
            <person name="Cantor M.N."/>
            <person name="Hua S.X."/>
        </authorList>
    </citation>
    <scope>NUCLEOTIDE SEQUENCE [LARGE SCALE GENOMIC DNA]</scope>
    <source>
        <strain evidence="2 3">CBS 119388</strain>
    </source>
</reference>
<evidence type="ECO:0000313" key="2">
    <source>
        <dbReference type="EMBL" id="KAE8404774.1"/>
    </source>
</evidence>
<gene>
    <name evidence="2" type="ORF">BDV37DRAFT_246935</name>
</gene>
<sequence length="70" mass="7936">MTNTQPTHTPKKENPKYNLNTNTPCIKPNPALKPNKVKLSPEILLHWARCSCRIPSRVTQPRPNRPSIAP</sequence>